<organism evidence="1 2">
    <name type="scientific">candidate division WWE3 bacterium</name>
    <dbReference type="NCBI Taxonomy" id="2053526"/>
    <lineage>
        <taxon>Bacteria</taxon>
        <taxon>Katanobacteria</taxon>
    </lineage>
</organism>
<dbReference type="AlphaFoldDB" id="A0A928Y651"/>
<protein>
    <submittedName>
        <fullName evidence="1">Uncharacterized protein</fullName>
    </submittedName>
</protein>
<sequence length="140" mass="15726">MTGKTFFFRLQFVEAVFILALLLGLCAVAWMTNALARALSCEHTEPACIARTFSYNGIIPALRDIPEFRSSIGHFEVRIGRCKQCLEPEFFCAVRVEGEQDTRRCPTELALGCADHAMRSAMILALMDYRASTMSLRSRP</sequence>
<dbReference type="EMBL" id="JABTTY010000001">
    <property type="protein sequence ID" value="MBE7525157.1"/>
    <property type="molecule type" value="Genomic_DNA"/>
</dbReference>
<reference evidence="1" key="1">
    <citation type="submission" date="2020-05" db="EMBL/GenBank/DDBJ databases">
        <title>High-Quality Genomes of Partial-Nitritation/Anammox System by Hierarchical Clustering Based Hybrid Assembly.</title>
        <authorList>
            <person name="Liu L."/>
            <person name="Wang Y."/>
            <person name="Che Y."/>
            <person name="Chen Y."/>
            <person name="Xia Y."/>
            <person name="Luo R."/>
            <person name="Cheng S.H."/>
            <person name="Zheng C."/>
            <person name="Zhang T."/>
        </authorList>
    </citation>
    <scope>NUCLEOTIDE SEQUENCE</scope>
    <source>
        <strain evidence="1">H1_PAT1</strain>
    </source>
</reference>
<evidence type="ECO:0000313" key="1">
    <source>
        <dbReference type="EMBL" id="MBE7525157.1"/>
    </source>
</evidence>
<comment type="caution">
    <text evidence="1">The sequence shown here is derived from an EMBL/GenBank/DDBJ whole genome shotgun (WGS) entry which is preliminary data.</text>
</comment>
<dbReference type="Proteomes" id="UP000710385">
    <property type="component" value="Unassembled WGS sequence"/>
</dbReference>
<gene>
    <name evidence="1" type="ORF">HS096_02070</name>
</gene>
<evidence type="ECO:0000313" key="2">
    <source>
        <dbReference type="Proteomes" id="UP000710385"/>
    </source>
</evidence>
<name>A0A928Y651_UNCKA</name>
<accession>A0A928Y651</accession>
<proteinExistence type="predicted"/>